<keyword evidence="6 8" id="KW-1133">Transmembrane helix</keyword>
<feature type="transmembrane region" description="Helical" evidence="8">
    <location>
        <begin position="38"/>
        <end position="56"/>
    </location>
</feature>
<comment type="subcellular location">
    <subcellularLocation>
        <location evidence="1">Cell membrane</location>
        <topology evidence="1">Multi-pass membrane protein</topology>
    </subcellularLocation>
</comment>
<dbReference type="EMBL" id="LVWG01000033">
    <property type="protein sequence ID" value="KZK73803.1"/>
    <property type="molecule type" value="Genomic_DNA"/>
</dbReference>
<name>A0A165LB18_PELLU</name>
<keyword evidence="4" id="KW-1003">Cell membrane</keyword>
<organism evidence="9 10">
    <name type="scientific">Pelodictyon luteolum</name>
    <dbReference type="NCBI Taxonomy" id="1100"/>
    <lineage>
        <taxon>Bacteria</taxon>
        <taxon>Pseudomonadati</taxon>
        <taxon>Chlorobiota</taxon>
        <taxon>Chlorobiia</taxon>
        <taxon>Chlorobiales</taxon>
        <taxon>Chlorobiaceae</taxon>
        <taxon>Chlorobium/Pelodictyon group</taxon>
        <taxon>Pelodictyon</taxon>
    </lineage>
</organism>
<evidence type="ECO:0000256" key="6">
    <source>
        <dbReference type="ARBA" id="ARBA00022989"/>
    </source>
</evidence>
<evidence type="ECO:0000256" key="2">
    <source>
        <dbReference type="ARBA" id="ARBA00010145"/>
    </source>
</evidence>
<dbReference type="GO" id="GO:0005886">
    <property type="term" value="C:plasma membrane"/>
    <property type="evidence" value="ECO:0007669"/>
    <property type="project" value="UniProtKB-SubCell"/>
</dbReference>
<dbReference type="InterPro" id="IPR004776">
    <property type="entry name" value="Mem_transp_PIN-like"/>
</dbReference>
<evidence type="ECO:0000256" key="7">
    <source>
        <dbReference type="ARBA" id="ARBA00023136"/>
    </source>
</evidence>
<dbReference type="InterPro" id="IPR038770">
    <property type="entry name" value="Na+/solute_symporter_sf"/>
</dbReference>
<feature type="transmembrane region" description="Helical" evidence="8">
    <location>
        <begin position="274"/>
        <end position="296"/>
    </location>
</feature>
<sequence length="297" mass="31255">MFDLAFLLAPTFATFAIGILLRKLGVLDTVAIDSLFKIIYNLALPALLLSVLPFVSLEPGMLFLPLSAIIIIMLSAGGAAVSGRLLHLENKTEGVLFAGSIIMNLGFVVPFVKSFYGDEGLARLFVFDLPNSLSAYTIAYGFACRGNGAGSLAIARKIALSPPVWALMAGLFLNLASHRPGPIEAGIINSLSALAVPLLLLALGASARFAKVRMKDIIAGIGVRMVLGLAAGFLLADLFNLRGLDRAILIIAASAPAGFNTLTFAAIENLDRDYAASLVTTSMLLSLLLIPILLTIL</sequence>
<protein>
    <submittedName>
        <fullName evidence="9">Transporter</fullName>
    </submittedName>
</protein>
<accession>A0A165LB18</accession>
<keyword evidence="5 8" id="KW-0812">Transmembrane</keyword>
<comment type="similarity">
    <text evidence="2">Belongs to the auxin efflux carrier (TC 2.A.69) family.</text>
</comment>
<feature type="transmembrane region" description="Helical" evidence="8">
    <location>
        <begin position="6"/>
        <end position="26"/>
    </location>
</feature>
<evidence type="ECO:0000256" key="1">
    <source>
        <dbReference type="ARBA" id="ARBA00004651"/>
    </source>
</evidence>
<feature type="transmembrane region" description="Helical" evidence="8">
    <location>
        <begin position="62"/>
        <end position="82"/>
    </location>
</feature>
<evidence type="ECO:0000256" key="4">
    <source>
        <dbReference type="ARBA" id="ARBA00022475"/>
    </source>
</evidence>
<reference evidence="9 10" key="1">
    <citation type="submission" date="2016-03" db="EMBL/GenBank/DDBJ databases">
        <title>Speciation and ecological success in dimly lit waters: horizontal gene transfer in a green sulfur bacteria bloom unveiled by metagenomic assembly.</title>
        <authorList>
            <person name="Llorens-Mares T."/>
            <person name="Liu Z."/>
            <person name="Allen L.Z."/>
            <person name="Rusch D.B."/>
            <person name="Craig M.T."/>
            <person name="Dupont C.L."/>
            <person name="Bryant D.A."/>
            <person name="Casamayor E.O."/>
        </authorList>
    </citation>
    <scope>NUCLEOTIDE SEQUENCE [LARGE SCALE GENOMIC DNA]</scope>
    <source>
        <strain evidence="9">CIII</strain>
    </source>
</reference>
<dbReference type="PANTHER" id="PTHR36838:SF3">
    <property type="entry name" value="TRANSPORTER AUXIN EFFLUX CARRIER EC FAMILY"/>
    <property type="match status" value="1"/>
</dbReference>
<dbReference type="RefSeq" id="WP_011357318.1">
    <property type="nucleotide sequence ID" value="NZ_LVWG01000033.1"/>
</dbReference>
<feature type="transmembrane region" description="Helical" evidence="8">
    <location>
        <begin position="94"/>
        <end position="112"/>
    </location>
</feature>
<dbReference type="AlphaFoldDB" id="A0A165LB18"/>
<keyword evidence="7 8" id="KW-0472">Membrane</keyword>
<dbReference type="PANTHER" id="PTHR36838">
    <property type="entry name" value="AUXIN EFFLUX CARRIER FAMILY PROTEIN"/>
    <property type="match status" value="1"/>
</dbReference>
<feature type="transmembrane region" description="Helical" evidence="8">
    <location>
        <begin position="217"/>
        <end position="235"/>
    </location>
</feature>
<dbReference type="GO" id="GO:0055085">
    <property type="term" value="P:transmembrane transport"/>
    <property type="evidence" value="ECO:0007669"/>
    <property type="project" value="InterPro"/>
</dbReference>
<feature type="transmembrane region" description="Helical" evidence="8">
    <location>
        <begin position="185"/>
        <end position="205"/>
    </location>
</feature>
<proteinExistence type="inferred from homology"/>
<feature type="transmembrane region" description="Helical" evidence="8">
    <location>
        <begin position="247"/>
        <end position="267"/>
    </location>
</feature>
<dbReference type="Gene3D" id="1.20.1530.20">
    <property type="match status" value="1"/>
</dbReference>
<evidence type="ECO:0000256" key="5">
    <source>
        <dbReference type="ARBA" id="ARBA00022692"/>
    </source>
</evidence>
<dbReference type="Pfam" id="PF03547">
    <property type="entry name" value="Mem_trans"/>
    <property type="match status" value="1"/>
</dbReference>
<dbReference type="OMA" id="WSICKSI"/>
<dbReference type="Proteomes" id="UP000076481">
    <property type="component" value="Unassembled WGS sequence"/>
</dbReference>
<evidence type="ECO:0000256" key="8">
    <source>
        <dbReference type="SAM" id="Phobius"/>
    </source>
</evidence>
<evidence type="ECO:0000313" key="9">
    <source>
        <dbReference type="EMBL" id="KZK73803.1"/>
    </source>
</evidence>
<gene>
    <name evidence="9" type="ORF">A3K90_03090</name>
</gene>
<evidence type="ECO:0000256" key="3">
    <source>
        <dbReference type="ARBA" id="ARBA00022448"/>
    </source>
</evidence>
<evidence type="ECO:0000313" key="10">
    <source>
        <dbReference type="Proteomes" id="UP000076481"/>
    </source>
</evidence>
<comment type="caution">
    <text evidence="9">The sequence shown here is derived from an EMBL/GenBank/DDBJ whole genome shotgun (WGS) entry which is preliminary data.</text>
</comment>
<keyword evidence="3" id="KW-0813">Transport</keyword>